<dbReference type="InterPro" id="IPR052342">
    <property type="entry name" value="MCH/BMMD"/>
</dbReference>
<reference evidence="2" key="1">
    <citation type="journal article" date="2014" name="Front. Microbiol.">
        <title>High frequency of phylogenetically diverse reductive dehalogenase-homologous genes in deep subseafloor sedimentary metagenomes.</title>
        <authorList>
            <person name="Kawai M."/>
            <person name="Futagami T."/>
            <person name="Toyoda A."/>
            <person name="Takaki Y."/>
            <person name="Nishi S."/>
            <person name="Hori S."/>
            <person name="Arai W."/>
            <person name="Tsubouchi T."/>
            <person name="Morono Y."/>
            <person name="Uchiyama I."/>
            <person name="Ito T."/>
            <person name="Fujiyama A."/>
            <person name="Inagaki F."/>
            <person name="Takami H."/>
        </authorList>
    </citation>
    <scope>NUCLEOTIDE SEQUENCE</scope>
    <source>
        <strain evidence="2">Expedition CK06-06</strain>
    </source>
</reference>
<evidence type="ECO:0000259" key="1">
    <source>
        <dbReference type="Pfam" id="PF01575"/>
    </source>
</evidence>
<accession>X1J125</accession>
<dbReference type="EMBL" id="BARU01029114">
    <property type="protein sequence ID" value="GAH63458.1"/>
    <property type="molecule type" value="Genomic_DNA"/>
</dbReference>
<dbReference type="PANTHER" id="PTHR43664:SF1">
    <property type="entry name" value="BETA-METHYLMALYL-COA DEHYDRATASE"/>
    <property type="match status" value="1"/>
</dbReference>
<name>X1J125_9ZZZZ</name>
<dbReference type="InterPro" id="IPR002539">
    <property type="entry name" value="MaoC-like_dom"/>
</dbReference>
<evidence type="ECO:0000313" key="2">
    <source>
        <dbReference type="EMBL" id="GAH63458.1"/>
    </source>
</evidence>
<proteinExistence type="predicted"/>
<dbReference type="InterPro" id="IPR029069">
    <property type="entry name" value="HotDog_dom_sf"/>
</dbReference>
<gene>
    <name evidence="2" type="ORF">S03H2_46382</name>
</gene>
<organism evidence="2">
    <name type="scientific">marine sediment metagenome</name>
    <dbReference type="NCBI Taxonomy" id="412755"/>
    <lineage>
        <taxon>unclassified sequences</taxon>
        <taxon>metagenomes</taxon>
        <taxon>ecological metagenomes</taxon>
    </lineage>
</organism>
<feature type="domain" description="MaoC-like" evidence="1">
    <location>
        <begin position="11"/>
        <end position="126"/>
    </location>
</feature>
<sequence>MPGKFFEDLEEGMTILHSNGRTITEADNTFFNAITMNTQPLHLNEDFASKSQFGKRIVNGILTLGLVIGITVEDLTAGTIIANLGYEKVNHPKPVFHGDTIYVETTVLDKRPSRTKPDRGIVRLKHLGKNQSGEVVCEVERTVLFLKRFAETLAE</sequence>
<dbReference type="SUPFAM" id="SSF54637">
    <property type="entry name" value="Thioesterase/thiol ester dehydrase-isomerase"/>
    <property type="match status" value="1"/>
</dbReference>
<dbReference type="Gene3D" id="3.10.129.10">
    <property type="entry name" value="Hotdog Thioesterase"/>
    <property type="match status" value="1"/>
</dbReference>
<dbReference type="AlphaFoldDB" id="X1J125"/>
<comment type="caution">
    <text evidence="2">The sequence shown here is derived from an EMBL/GenBank/DDBJ whole genome shotgun (WGS) entry which is preliminary data.</text>
</comment>
<dbReference type="PANTHER" id="PTHR43664">
    <property type="entry name" value="MONOAMINE OXIDASE-RELATED"/>
    <property type="match status" value="1"/>
</dbReference>
<protein>
    <recommendedName>
        <fullName evidence="1">MaoC-like domain-containing protein</fullName>
    </recommendedName>
</protein>
<dbReference type="Pfam" id="PF01575">
    <property type="entry name" value="MaoC_dehydratas"/>
    <property type="match status" value="1"/>
</dbReference>
<dbReference type="CDD" id="cd03451">
    <property type="entry name" value="FkbR2"/>
    <property type="match status" value="1"/>
</dbReference>